<feature type="domain" description="GmrSD restriction endonucleases N-terminal" evidence="1">
    <location>
        <begin position="14"/>
        <end position="350"/>
    </location>
</feature>
<accession>A0A173VU83</accession>
<dbReference type="Pfam" id="PF03235">
    <property type="entry name" value="GmrSD_N"/>
    <property type="match status" value="1"/>
</dbReference>
<evidence type="ECO:0000313" key="7">
    <source>
        <dbReference type="Proteomes" id="UP000283492"/>
    </source>
</evidence>
<evidence type="ECO:0000313" key="9">
    <source>
        <dbReference type="Proteomes" id="UP000286271"/>
    </source>
</evidence>
<dbReference type="Proteomes" id="UP000095453">
    <property type="component" value="Unassembled WGS sequence"/>
</dbReference>
<reference evidence="7 8" key="2">
    <citation type="submission" date="2018-08" db="EMBL/GenBank/DDBJ databases">
        <title>A genome reference for cultivated species of the human gut microbiota.</title>
        <authorList>
            <person name="Zou Y."/>
            <person name="Xue W."/>
            <person name="Luo G."/>
        </authorList>
    </citation>
    <scope>NUCLEOTIDE SEQUENCE [LARGE SCALE GENOMIC DNA]</scope>
    <source>
        <strain evidence="3 8">AF28-15</strain>
        <strain evidence="5 9">AM27-11</strain>
        <strain evidence="4 7">AM42-1AC</strain>
    </source>
</reference>
<dbReference type="AlphaFoldDB" id="A0A173VU83"/>
<dbReference type="PANTHER" id="PTHR37292:SF2">
    <property type="entry name" value="DUF262 DOMAIN-CONTAINING PROTEIN"/>
    <property type="match status" value="1"/>
</dbReference>
<dbReference type="Proteomes" id="UP000286271">
    <property type="component" value="Unassembled WGS sequence"/>
</dbReference>
<evidence type="ECO:0000313" key="3">
    <source>
        <dbReference type="EMBL" id="RGQ47624.1"/>
    </source>
</evidence>
<sequence>MKNDTKTNLKEMIELIQKQELLLPDFQRGFVWDIEMQQRLVASVLTKMPIGSILVLEADTEDFGCRILGRKDEVDTSGGNRNVNVLLDGQQRMTALANVFSNQLFYDYSGSGKLMTDYRRLISVDLQNRFFLRIPSVENLDEKEDWFHLKELQFAMTSPESDVPEFLTGDIREDIVYFSYDEKTQEVYAPHAEKPQNIGNFCLKEDYYYIPLFLLINNRKGDSSNETRLKNILKDIVTRVVRYRIEKEFDILTTESQKQEFVNKYIEDDYKGEIIKAEKVDRSELEESWISMGETHWADKMKQYLTCCISNLDLHQIVVSKSDRNRAIDIYENLNIGGISLSTFELVLAKAAKKKLASNKNLFDLIVDDIQRTKKYDEKIVPDRMKKYYKCFIDTIGMYSASDRLGCFDEKKNQLNKKYTDIFLNVLSLICYVPDYQKNRVELSYIKRDKILSLTSDEICNNYGKACKGIDRACFFLQVRCGIRKIQEINYNLMLVLLGYILSNDSFYENENIINILEAWYWCSIFSGRYDKDQSENIIEDINHVLSIIKNPEDKNWIQDMKKNVFHMQGFSDKETLLMKTSVIPKAVVRKTLCQFYLAETYTDLMTDAEIQVFSDVCDKLEEHHIVPVGTLDSTYKGMEKKRRDDKKNVFNSPLNFIYITKDSNQKISNHQVEYYVKYCNDNSVYDLHIDINGKKEINEPNLAEILEKRFGSVKADVEKRVNMYL</sequence>
<evidence type="ECO:0000313" key="6">
    <source>
        <dbReference type="Proteomes" id="UP000095453"/>
    </source>
</evidence>
<dbReference type="EMBL" id="CYXX01000047">
    <property type="protein sequence ID" value="CUN30781.1"/>
    <property type="molecule type" value="Genomic_DNA"/>
</dbReference>
<dbReference type="PANTHER" id="PTHR37292">
    <property type="entry name" value="VNG6097C"/>
    <property type="match status" value="1"/>
</dbReference>
<dbReference type="RefSeq" id="WP_007889327.1">
    <property type="nucleotide sequence ID" value="NZ_CABJFX010000022.1"/>
</dbReference>
<evidence type="ECO:0000259" key="1">
    <source>
        <dbReference type="Pfam" id="PF03235"/>
    </source>
</evidence>
<dbReference type="InterPro" id="IPR004919">
    <property type="entry name" value="GmrSD_N"/>
</dbReference>
<name>A0A173VU83_9FIRM</name>
<evidence type="ECO:0000313" key="8">
    <source>
        <dbReference type="Proteomes" id="UP000283738"/>
    </source>
</evidence>
<reference evidence="2 6" key="1">
    <citation type="submission" date="2015-09" db="EMBL/GenBank/DDBJ databases">
        <authorList>
            <consortium name="Pathogen Informatics"/>
        </authorList>
    </citation>
    <scope>NUCLEOTIDE SEQUENCE [LARGE SCALE GENOMIC DNA]</scope>
    <source>
        <strain evidence="2 6">2789STDY5608887</strain>
    </source>
</reference>
<dbReference type="EMBL" id="QSFX01000022">
    <property type="protein sequence ID" value="RHA87081.1"/>
    <property type="molecule type" value="Genomic_DNA"/>
</dbReference>
<evidence type="ECO:0000313" key="2">
    <source>
        <dbReference type="EMBL" id="CUN30781.1"/>
    </source>
</evidence>
<protein>
    <submittedName>
        <fullName evidence="3">DUF262 domain-containing protein</fullName>
    </submittedName>
</protein>
<evidence type="ECO:0000313" key="5">
    <source>
        <dbReference type="EMBL" id="RHE95825.1"/>
    </source>
</evidence>
<dbReference type="EMBL" id="QSKW01000022">
    <property type="protein sequence ID" value="RHE95825.1"/>
    <property type="molecule type" value="Genomic_DNA"/>
</dbReference>
<evidence type="ECO:0000313" key="4">
    <source>
        <dbReference type="EMBL" id="RHA87081.1"/>
    </source>
</evidence>
<proteinExistence type="predicted"/>
<organism evidence="2 6">
    <name type="scientific">Roseburia inulinivorans</name>
    <dbReference type="NCBI Taxonomy" id="360807"/>
    <lineage>
        <taxon>Bacteria</taxon>
        <taxon>Bacillati</taxon>
        <taxon>Bacillota</taxon>
        <taxon>Clostridia</taxon>
        <taxon>Lachnospirales</taxon>
        <taxon>Lachnospiraceae</taxon>
        <taxon>Roseburia</taxon>
    </lineage>
</organism>
<dbReference type="EMBL" id="QRTF01000024">
    <property type="protein sequence ID" value="RGQ47624.1"/>
    <property type="molecule type" value="Genomic_DNA"/>
</dbReference>
<dbReference type="Proteomes" id="UP000283492">
    <property type="component" value="Unassembled WGS sequence"/>
</dbReference>
<dbReference type="Proteomes" id="UP000283738">
    <property type="component" value="Unassembled WGS sequence"/>
</dbReference>
<gene>
    <name evidence="5" type="ORF">DW707_12765</name>
    <name evidence="4" type="ORF">DW914_12155</name>
    <name evidence="3" type="ORF">DWY96_10890</name>
    <name evidence="2" type="ORF">ERS852444_03499</name>
</gene>
<dbReference type="GeneID" id="75160962"/>